<comment type="caution">
    <text evidence="4">The sequence shown here is derived from an EMBL/GenBank/DDBJ whole genome shotgun (WGS) entry which is preliminary data.</text>
</comment>
<dbReference type="PROSITE" id="PS50883">
    <property type="entry name" value="EAL"/>
    <property type="match status" value="1"/>
</dbReference>
<dbReference type="PROSITE" id="PS50110">
    <property type="entry name" value="RESPONSE_REGULATORY"/>
    <property type="match status" value="1"/>
</dbReference>
<feature type="domain" description="EAL" evidence="3">
    <location>
        <begin position="170"/>
        <end position="423"/>
    </location>
</feature>
<accession>A0ABU1P533</accession>
<dbReference type="Gene3D" id="3.40.50.2300">
    <property type="match status" value="1"/>
</dbReference>
<proteinExistence type="predicted"/>
<name>A0ABU1P533_9BACL</name>
<dbReference type="SMART" id="SM00448">
    <property type="entry name" value="REC"/>
    <property type="match status" value="1"/>
</dbReference>
<dbReference type="InterPro" id="IPR001789">
    <property type="entry name" value="Sig_transdc_resp-reg_receiver"/>
</dbReference>
<evidence type="ECO:0000259" key="3">
    <source>
        <dbReference type="PROSITE" id="PS50883"/>
    </source>
</evidence>
<feature type="domain" description="Response regulatory" evidence="2">
    <location>
        <begin position="8"/>
        <end position="125"/>
    </location>
</feature>
<dbReference type="Pfam" id="PF00563">
    <property type="entry name" value="EAL"/>
    <property type="match status" value="1"/>
</dbReference>
<evidence type="ECO:0000259" key="2">
    <source>
        <dbReference type="PROSITE" id="PS50110"/>
    </source>
</evidence>
<reference evidence="4 5" key="1">
    <citation type="submission" date="2023-07" db="EMBL/GenBank/DDBJ databases">
        <title>Sorghum-associated microbial communities from plants grown in Nebraska, USA.</title>
        <authorList>
            <person name="Schachtman D."/>
        </authorList>
    </citation>
    <scope>NUCLEOTIDE SEQUENCE [LARGE SCALE GENOMIC DNA]</scope>
    <source>
        <strain evidence="4 5">CC258</strain>
    </source>
</reference>
<dbReference type="SUPFAM" id="SSF141868">
    <property type="entry name" value="EAL domain-like"/>
    <property type="match status" value="1"/>
</dbReference>
<dbReference type="PANTHER" id="PTHR33121">
    <property type="entry name" value="CYCLIC DI-GMP PHOSPHODIESTERASE PDEF"/>
    <property type="match status" value="1"/>
</dbReference>
<dbReference type="Proteomes" id="UP001267290">
    <property type="component" value="Unassembled WGS sequence"/>
</dbReference>
<evidence type="ECO:0000256" key="1">
    <source>
        <dbReference type="PROSITE-ProRule" id="PRU00169"/>
    </source>
</evidence>
<dbReference type="InterPro" id="IPR001633">
    <property type="entry name" value="EAL_dom"/>
</dbReference>
<dbReference type="InterPro" id="IPR050706">
    <property type="entry name" value="Cyclic-di-GMP_PDE-like"/>
</dbReference>
<keyword evidence="1" id="KW-0597">Phosphoprotein</keyword>
<gene>
    <name evidence="4" type="ORF">J2736_006044</name>
</gene>
<dbReference type="CDD" id="cd17541">
    <property type="entry name" value="REC_CheB-like"/>
    <property type="match status" value="1"/>
</dbReference>
<dbReference type="SUPFAM" id="SSF52172">
    <property type="entry name" value="CheY-like"/>
    <property type="match status" value="1"/>
</dbReference>
<organism evidence="4 5">
    <name type="scientific">Paenibacillus qinlingensis</name>
    <dbReference type="NCBI Taxonomy" id="1837343"/>
    <lineage>
        <taxon>Bacteria</taxon>
        <taxon>Bacillati</taxon>
        <taxon>Bacillota</taxon>
        <taxon>Bacilli</taxon>
        <taxon>Bacillales</taxon>
        <taxon>Paenibacillaceae</taxon>
        <taxon>Paenibacillus</taxon>
    </lineage>
</organism>
<keyword evidence="5" id="KW-1185">Reference proteome</keyword>
<dbReference type="InterPro" id="IPR035919">
    <property type="entry name" value="EAL_sf"/>
</dbReference>
<sequence length="423" mass="46990">MSLTGRYGVLVVSVSEQTQEVITTILKQDEQLILTGIVAHGSAALVCMLRDKPDLVLIDMDLPNLLGLTALQLIMDHSPIPVIMLSTHTSEGSVQTIQAMRFGAVDYFHKEMLIAGLNGEGVITYFLERCKVAIQNGVKGVYPATAHVEGYVECTQPSTPLSSSVMLQRRMDIEVHLRKAISKRELKLVYQPVVDISTSVVVGLECLLRWDNPDFGDVPPTEFISIAEESGLIHEIGEWVLREACQQNQKWRKAGLPPMFVAVNLSRKQFNDCRLSMTIAAILEETGLDPKYLELEITESLSVDARLAADALGKLKKLGLRIAMDDFGTGYSSLGYLRDLPVDKVKIDKSFIKDLQHGHVNAVIVSTMLSMAKQLNLSVVAEGVETEEELQVLREYGCRFVQGYYYSKPVEVCLIEQMLFQLA</sequence>
<dbReference type="PANTHER" id="PTHR33121:SF71">
    <property type="entry name" value="OXYGEN SENSOR PROTEIN DOSP"/>
    <property type="match status" value="1"/>
</dbReference>
<dbReference type="RefSeq" id="WP_310502225.1">
    <property type="nucleotide sequence ID" value="NZ_JAVDSB010000020.1"/>
</dbReference>
<feature type="modified residue" description="4-aspartylphosphate" evidence="1">
    <location>
        <position position="59"/>
    </location>
</feature>
<evidence type="ECO:0000313" key="5">
    <source>
        <dbReference type="Proteomes" id="UP001267290"/>
    </source>
</evidence>
<dbReference type="SMART" id="SM00052">
    <property type="entry name" value="EAL"/>
    <property type="match status" value="1"/>
</dbReference>
<protein>
    <submittedName>
        <fullName evidence="4">EAL domain-containing protein (Putative c-di-GMP-specific phosphodiesterase class I)</fullName>
    </submittedName>
</protein>
<dbReference type="EMBL" id="JAVDSB010000020">
    <property type="protein sequence ID" value="MDR6554813.1"/>
    <property type="molecule type" value="Genomic_DNA"/>
</dbReference>
<dbReference type="CDD" id="cd01948">
    <property type="entry name" value="EAL"/>
    <property type="match status" value="1"/>
</dbReference>
<dbReference type="InterPro" id="IPR011006">
    <property type="entry name" value="CheY-like_superfamily"/>
</dbReference>
<dbReference type="Pfam" id="PF00072">
    <property type="entry name" value="Response_reg"/>
    <property type="match status" value="1"/>
</dbReference>
<evidence type="ECO:0000313" key="4">
    <source>
        <dbReference type="EMBL" id="MDR6554813.1"/>
    </source>
</evidence>
<dbReference type="Gene3D" id="3.20.20.450">
    <property type="entry name" value="EAL domain"/>
    <property type="match status" value="1"/>
</dbReference>